<feature type="coiled-coil region" evidence="1">
    <location>
        <begin position="155"/>
        <end position="210"/>
    </location>
</feature>
<dbReference type="GO" id="GO:0009639">
    <property type="term" value="P:response to red or far red light"/>
    <property type="evidence" value="ECO:0007669"/>
    <property type="project" value="InterPro"/>
</dbReference>
<dbReference type="Pfam" id="PF04859">
    <property type="entry name" value="DUF641"/>
    <property type="match status" value="1"/>
</dbReference>
<evidence type="ECO:0000313" key="4">
    <source>
        <dbReference type="EMBL" id="KAK9279385.1"/>
    </source>
</evidence>
<dbReference type="Proteomes" id="UP001415857">
    <property type="component" value="Unassembled WGS sequence"/>
</dbReference>
<feature type="domain" description="DUF641" evidence="2">
    <location>
        <begin position="90"/>
        <end position="202"/>
    </location>
</feature>
<evidence type="ECO:0000256" key="1">
    <source>
        <dbReference type="SAM" id="Coils"/>
    </source>
</evidence>
<dbReference type="GO" id="GO:0009959">
    <property type="term" value="P:negative gravitropism"/>
    <property type="evidence" value="ECO:0007669"/>
    <property type="project" value="InterPro"/>
</dbReference>
<keyword evidence="1" id="KW-0175">Coiled coil</keyword>
<accession>A0AAP0WXV3</accession>
<name>A0AAP0WXV3_LIQFO</name>
<comment type="caution">
    <text evidence="4">The sequence shown here is derived from an EMBL/GenBank/DDBJ whole genome shotgun (WGS) entry which is preliminary data.</text>
</comment>
<keyword evidence="5" id="KW-1185">Reference proteome</keyword>
<evidence type="ECO:0000313" key="5">
    <source>
        <dbReference type="Proteomes" id="UP001415857"/>
    </source>
</evidence>
<feature type="domain" description="GIL1/IRKI C-terminal" evidence="3">
    <location>
        <begin position="381"/>
        <end position="437"/>
    </location>
</feature>
<dbReference type="InterPro" id="IPR006943">
    <property type="entry name" value="DUF641_pln"/>
</dbReference>
<dbReference type="EMBL" id="JBBPBK010000008">
    <property type="protein sequence ID" value="KAK9279385.1"/>
    <property type="molecule type" value="Genomic_DNA"/>
</dbReference>
<evidence type="ECO:0000259" key="3">
    <source>
        <dbReference type="Pfam" id="PF24994"/>
    </source>
</evidence>
<sequence>MECATKPTKPSSNISEIVSKFAKVCRLRSIGVFSENPFHHQHQHPKLDSNAMLAEEDSDVTEETECNGEKIHPQPVEIQPKGDECAAGEILKLFDTISALKVAYVQLQQAHVPYDPEKIKAANELVLDQLEALCKIKRAYKEKQLIERKTDSYRSSRLLVEIQVNEKQLEKLKSQNKAKNSDILCLRRELEDLDLKNAELVEKLKKKSLEKANSGVLSLSSFQDIFKAVSKSIHDFAKPLISLMKASGWDLERAVNSIEESVLYSKRSHKKYAFEAYIARRMFYGISLQSYYVDNIMKFDDPIDALIEDPDSGFAQFCKTKYLLVVHPKLEVSFFGNLDHRTFVSSGKHPRTPFYQAFVKMAKWVWVLQGIAGSIEPKAEIFGVKRGSQFSDVYMECVEEDKEDMVKCHEGQGRHEVEFMVLPGFRIGETLIRSRVYLSKVRSSNGTC</sequence>
<dbReference type="AlphaFoldDB" id="A0AAP0WXV3"/>
<evidence type="ECO:0000259" key="2">
    <source>
        <dbReference type="Pfam" id="PF04859"/>
    </source>
</evidence>
<dbReference type="PANTHER" id="PTHR31161">
    <property type="entry name" value="PROTEIN GRAVITROPIC IN THE LIGHT 1"/>
    <property type="match status" value="1"/>
</dbReference>
<reference evidence="4 5" key="1">
    <citation type="journal article" date="2024" name="Plant J.">
        <title>Genome sequences and population genomics reveal climatic adaptation and genomic divergence between two closely related sweetgum species.</title>
        <authorList>
            <person name="Xu W.Q."/>
            <person name="Ren C.Q."/>
            <person name="Zhang X.Y."/>
            <person name="Comes H.P."/>
            <person name="Liu X.H."/>
            <person name="Li Y.G."/>
            <person name="Kettle C.J."/>
            <person name="Jalonen R."/>
            <person name="Gaisberger H."/>
            <person name="Ma Y.Z."/>
            <person name="Qiu Y.X."/>
        </authorList>
    </citation>
    <scope>NUCLEOTIDE SEQUENCE [LARGE SCALE GENOMIC DNA]</scope>
    <source>
        <strain evidence="4">Hangzhou</strain>
    </source>
</reference>
<proteinExistence type="predicted"/>
<organism evidence="4 5">
    <name type="scientific">Liquidambar formosana</name>
    <name type="common">Formosan gum</name>
    <dbReference type="NCBI Taxonomy" id="63359"/>
    <lineage>
        <taxon>Eukaryota</taxon>
        <taxon>Viridiplantae</taxon>
        <taxon>Streptophyta</taxon>
        <taxon>Embryophyta</taxon>
        <taxon>Tracheophyta</taxon>
        <taxon>Spermatophyta</taxon>
        <taxon>Magnoliopsida</taxon>
        <taxon>eudicotyledons</taxon>
        <taxon>Gunneridae</taxon>
        <taxon>Pentapetalae</taxon>
        <taxon>Saxifragales</taxon>
        <taxon>Altingiaceae</taxon>
        <taxon>Liquidambar</taxon>
    </lineage>
</organism>
<dbReference type="InterPro" id="IPR040225">
    <property type="entry name" value="GIL1-like"/>
</dbReference>
<dbReference type="Pfam" id="PF24994">
    <property type="entry name" value="GIL1_IRKI_C"/>
    <property type="match status" value="1"/>
</dbReference>
<gene>
    <name evidence="4" type="ORF">L1049_013064</name>
</gene>
<evidence type="ECO:0008006" key="6">
    <source>
        <dbReference type="Google" id="ProtNLM"/>
    </source>
</evidence>
<protein>
    <recommendedName>
        <fullName evidence="6">DUF641 domain-containing protein</fullName>
    </recommendedName>
</protein>
<dbReference type="InterPro" id="IPR056813">
    <property type="entry name" value="GIL1_IRKI_C"/>
</dbReference>